<name>A0A4Q0MMV0_9HYPH</name>
<dbReference type="InterPro" id="IPR024607">
    <property type="entry name" value="Sulfatase_CS"/>
</dbReference>
<evidence type="ECO:0000256" key="1">
    <source>
        <dbReference type="ARBA" id="ARBA00008779"/>
    </source>
</evidence>
<evidence type="ECO:0000313" key="7">
    <source>
        <dbReference type="Proteomes" id="UP000289708"/>
    </source>
</evidence>
<dbReference type="InterPro" id="IPR017850">
    <property type="entry name" value="Alkaline_phosphatase_core_sf"/>
</dbReference>
<evidence type="ECO:0000313" key="6">
    <source>
        <dbReference type="EMBL" id="RXF75088.1"/>
    </source>
</evidence>
<keyword evidence="4" id="KW-0732">Signal</keyword>
<organism evidence="6 7">
    <name type="scientific">Hansschlegelia zhihuaiae</name>
    <dbReference type="NCBI Taxonomy" id="405005"/>
    <lineage>
        <taxon>Bacteria</taxon>
        <taxon>Pseudomonadati</taxon>
        <taxon>Pseudomonadota</taxon>
        <taxon>Alphaproteobacteria</taxon>
        <taxon>Hyphomicrobiales</taxon>
        <taxon>Methylopilaceae</taxon>
        <taxon>Hansschlegelia</taxon>
    </lineage>
</organism>
<evidence type="ECO:0000256" key="3">
    <source>
        <dbReference type="ARBA" id="ARBA00022801"/>
    </source>
</evidence>
<reference evidence="6 7" key="1">
    <citation type="submission" date="2018-12" db="EMBL/GenBank/DDBJ databases">
        <title>bacterium Hansschlegelia zhihuaiae S113.</title>
        <authorList>
            <person name="He J."/>
        </authorList>
    </citation>
    <scope>NUCLEOTIDE SEQUENCE [LARGE SCALE GENOMIC DNA]</scope>
    <source>
        <strain evidence="6 7">S 113</strain>
    </source>
</reference>
<dbReference type="InterPro" id="IPR000917">
    <property type="entry name" value="Sulfatase_N"/>
</dbReference>
<dbReference type="RefSeq" id="WP_128776078.1">
    <property type="nucleotide sequence ID" value="NZ_RYFI01000002.1"/>
</dbReference>
<comment type="similarity">
    <text evidence="1">Belongs to the sulfatase family.</text>
</comment>
<keyword evidence="7" id="KW-1185">Reference proteome</keyword>
<dbReference type="GO" id="GO:0008484">
    <property type="term" value="F:sulfuric ester hydrolase activity"/>
    <property type="evidence" value="ECO:0007669"/>
    <property type="project" value="TreeGrafter"/>
</dbReference>
<dbReference type="Proteomes" id="UP000289708">
    <property type="component" value="Unassembled WGS sequence"/>
</dbReference>
<keyword evidence="2" id="KW-0479">Metal-binding</keyword>
<dbReference type="SUPFAM" id="SSF53649">
    <property type="entry name" value="Alkaline phosphatase-like"/>
    <property type="match status" value="1"/>
</dbReference>
<sequence length="518" mass="56867">MITRRTANAGLLGAVAALAAPAIARAQTPPNVVMIVLDDLNDWIEPLGGYPLSQTPNLAALAAESVNFRRAYCATPYCATSRTATLFGLEPWVTGVYARGEDWPVGSRIVTGQRSLPWHFRDRGYKTLSVGKFFHTGWRAGDGPRKRAASQWPDAWDFLENCGSGSCVAPRDGGDAFDYGPQIFATEQQPDTIRTQWFIDNVLNASHDAPFFGVIGLQKPHLPWRPPTEFLELFPLEDIVYPLGVMTEDRRQDVTMATDKDLRDLPSSAIEFVRQFGERDSFGTNKALGIINSGEWLNVIRHYLATIAFADHSVGLVRSALAASAHADNTIVVLWSDHGWQLGEKLAWRKFTLWERALRVPFMISGPGVTPGNCDTPISLIDLFPTLCDLALGAVPTKEDLGKFDLSGTSRKSWLSSPTTPRDNVAVASWGLTTAETNALLPNAPRLHLTARSNTARLIQYDGGDREFYRKPDDEFEFFNEYESPSPALVAEADAMTAAFPSPSAYAQRAGGGSDDED</sequence>
<evidence type="ECO:0000259" key="5">
    <source>
        <dbReference type="Pfam" id="PF00884"/>
    </source>
</evidence>
<dbReference type="PANTHER" id="PTHR45953:SF1">
    <property type="entry name" value="IDURONATE 2-SULFATASE"/>
    <property type="match status" value="1"/>
</dbReference>
<dbReference type="PANTHER" id="PTHR45953">
    <property type="entry name" value="IDURONATE 2-SULFATASE"/>
    <property type="match status" value="1"/>
</dbReference>
<dbReference type="EMBL" id="RYFI01000002">
    <property type="protein sequence ID" value="RXF75088.1"/>
    <property type="molecule type" value="Genomic_DNA"/>
</dbReference>
<dbReference type="PROSITE" id="PS00149">
    <property type="entry name" value="SULFATASE_2"/>
    <property type="match status" value="1"/>
</dbReference>
<dbReference type="GO" id="GO:0046872">
    <property type="term" value="F:metal ion binding"/>
    <property type="evidence" value="ECO:0007669"/>
    <property type="project" value="UniProtKB-KW"/>
</dbReference>
<feature type="signal peptide" evidence="4">
    <location>
        <begin position="1"/>
        <end position="26"/>
    </location>
</feature>
<dbReference type="Gene3D" id="3.40.720.10">
    <property type="entry name" value="Alkaline Phosphatase, subunit A"/>
    <property type="match status" value="1"/>
</dbReference>
<protein>
    <recommendedName>
        <fullName evidence="5">Sulfatase N-terminal domain-containing protein</fullName>
    </recommendedName>
</protein>
<accession>A0A4Q0MMV0</accession>
<dbReference type="AlphaFoldDB" id="A0A4Q0MMV0"/>
<evidence type="ECO:0000256" key="2">
    <source>
        <dbReference type="ARBA" id="ARBA00022723"/>
    </source>
</evidence>
<feature type="domain" description="Sulfatase N-terminal" evidence="5">
    <location>
        <begin position="30"/>
        <end position="393"/>
    </location>
</feature>
<gene>
    <name evidence="6" type="ORF">EK403_03305</name>
</gene>
<dbReference type="GO" id="GO:0005737">
    <property type="term" value="C:cytoplasm"/>
    <property type="evidence" value="ECO:0007669"/>
    <property type="project" value="TreeGrafter"/>
</dbReference>
<feature type="chain" id="PRO_5020638169" description="Sulfatase N-terminal domain-containing protein" evidence="4">
    <location>
        <begin position="27"/>
        <end position="518"/>
    </location>
</feature>
<keyword evidence="3" id="KW-0378">Hydrolase</keyword>
<dbReference type="Pfam" id="PF00884">
    <property type="entry name" value="Sulfatase"/>
    <property type="match status" value="1"/>
</dbReference>
<dbReference type="OrthoDB" id="9803751at2"/>
<evidence type="ECO:0000256" key="4">
    <source>
        <dbReference type="SAM" id="SignalP"/>
    </source>
</evidence>
<comment type="caution">
    <text evidence="6">The sequence shown here is derived from an EMBL/GenBank/DDBJ whole genome shotgun (WGS) entry which is preliminary data.</text>
</comment>
<proteinExistence type="inferred from homology"/>